<dbReference type="EMBL" id="JBEZVE010000007">
    <property type="protein sequence ID" value="MEU3781825.1"/>
    <property type="molecule type" value="Genomic_DNA"/>
</dbReference>
<dbReference type="RefSeq" id="WP_334582142.1">
    <property type="nucleotide sequence ID" value="NZ_JBEZVE010000007.1"/>
</dbReference>
<organism evidence="1 2">
    <name type="scientific">Streptomyces sp. 900129855</name>
    <dbReference type="NCBI Taxonomy" id="3155129"/>
    <lineage>
        <taxon>Bacteria</taxon>
        <taxon>Bacillati</taxon>
        <taxon>Actinomycetota</taxon>
        <taxon>Actinomycetes</taxon>
        <taxon>Kitasatosporales</taxon>
        <taxon>Streptomycetaceae</taxon>
        <taxon>Streptomyces</taxon>
    </lineage>
</organism>
<name>A0ABV2ZGZ7_9ACTN</name>
<comment type="caution">
    <text evidence="1">The sequence shown here is derived from an EMBL/GenBank/DDBJ whole genome shotgun (WGS) entry which is preliminary data.</text>
</comment>
<sequence>MRLTALRGTGVAWLKCPVCRLKCSDIAVGPSDGIPLCGHVRMLELYFADRSMQESEDAGRS</sequence>
<proteinExistence type="predicted"/>
<evidence type="ECO:0000313" key="2">
    <source>
        <dbReference type="Proteomes" id="UP001550739"/>
    </source>
</evidence>
<protein>
    <submittedName>
        <fullName evidence="1">Uncharacterized protein</fullName>
    </submittedName>
</protein>
<accession>A0ABV2ZGZ7</accession>
<dbReference type="Proteomes" id="UP001550739">
    <property type="component" value="Unassembled WGS sequence"/>
</dbReference>
<reference evidence="1 2" key="1">
    <citation type="submission" date="2024-06" db="EMBL/GenBank/DDBJ databases">
        <title>The Natural Products Discovery Center: Release of the First 8490 Sequenced Strains for Exploring Actinobacteria Biosynthetic Diversity.</title>
        <authorList>
            <person name="Kalkreuter E."/>
            <person name="Kautsar S.A."/>
            <person name="Yang D."/>
            <person name="Bader C.D."/>
            <person name="Teijaro C.N."/>
            <person name="Fluegel L."/>
            <person name="Davis C.M."/>
            <person name="Simpson J.R."/>
            <person name="Lauterbach L."/>
            <person name="Steele A.D."/>
            <person name="Gui C."/>
            <person name="Meng S."/>
            <person name="Li G."/>
            <person name="Viehrig K."/>
            <person name="Ye F."/>
            <person name="Su P."/>
            <person name="Kiefer A.F."/>
            <person name="Nichols A."/>
            <person name="Cepeda A.J."/>
            <person name="Yan W."/>
            <person name="Fan B."/>
            <person name="Jiang Y."/>
            <person name="Adhikari A."/>
            <person name="Zheng C.-J."/>
            <person name="Schuster L."/>
            <person name="Cowan T.M."/>
            <person name="Smanski M.J."/>
            <person name="Chevrette M.G."/>
            <person name="De Carvalho L.P.S."/>
            <person name="Shen B."/>
        </authorList>
    </citation>
    <scope>NUCLEOTIDE SEQUENCE [LARGE SCALE GENOMIC DNA]</scope>
    <source>
        <strain evidence="1 2">NPDC033843</strain>
    </source>
</reference>
<gene>
    <name evidence="1" type="ORF">AB0E89_14745</name>
</gene>
<evidence type="ECO:0000313" key="1">
    <source>
        <dbReference type="EMBL" id="MEU3781825.1"/>
    </source>
</evidence>
<keyword evidence="2" id="KW-1185">Reference proteome</keyword>